<accession>K0UN92</accession>
<dbReference type="eggNOG" id="ENOG5031MT2">
    <property type="taxonomic scope" value="Bacteria"/>
</dbReference>
<feature type="transmembrane region" description="Helical" evidence="1">
    <location>
        <begin position="90"/>
        <end position="110"/>
    </location>
</feature>
<feature type="transmembrane region" description="Helical" evidence="1">
    <location>
        <begin position="60"/>
        <end position="78"/>
    </location>
</feature>
<dbReference type="PATRIC" id="fig|1194972.3.peg.2964"/>
<evidence type="ECO:0000313" key="3">
    <source>
        <dbReference type="Proteomes" id="UP000006072"/>
    </source>
</evidence>
<comment type="caution">
    <text evidence="2">The sequence shown here is derived from an EMBL/GenBank/DDBJ whole genome shotgun (WGS) entry which is preliminary data.</text>
</comment>
<dbReference type="Proteomes" id="UP000006072">
    <property type="component" value="Unassembled WGS sequence"/>
</dbReference>
<feature type="transmembrane region" description="Helical" evidence="1">
    <location>
        <begin position="142"/>
        <end position="160"/>
    </location>
</feature>
<keyword evidence="1" id="KW-0472">Membrane</keyword>
<dbReference type="AlphaFoldDB" id="K0UN92"/>
<evidence type="ECO:0000256" key="1">
    <source>
        <dbReference type="SAM" id="Phobius"/>
    </source>
</evidence>
<organism evidence="2 3">
    <name type="scientific">Mycolicibacterium vaccae ATCC 25954</name>
    <dbReference type="NCBI Taxonomy" id="1194972"/>
    <lineage>
        <taxon>Bacteria</taxon>
        <taxon>Bacillati</taxon>
        <taxon>Actinomycetota</taxon>
        <taxon>Actinomycetes</taxon>
        <taxon>Mycobacteriales</taxon>
        <taxon>Mycobacteriaceae</taxon>
        <taxon>Mycolicibacterium</taxon>
    </lineage>
</organism>
<name>K0UN92_MYCVA</name>
<dbReference type="Gene3D" id="1.20.144.10">
    <property type="entry name" value="Phosphatidic acid phosphatase type 2/haloperoxidase"/>
    <property type="match status" value="1"/>
</dbReference>
<gene>
    <name evidence="2" type="ORF">MVAC_14863</name>
</gene>
<dbReference type="HOGENOM" id="CLU_1376819_0_0_11"/>
<dbReference type="InterPro" id="IPR036938">
    <property type="entry name" value="PAP2/HPO_sf"/>
</dbReference>
<keyword evidence="3" id="KW-1185">Reference proteome</keyword>
<reference evidence="2 3" key="1">
    <citation type="journal article" date="2012" name="J. Bacteriol.">
        <title>Complete Genome Sequence of Mycobacterium vaccae Type Strain ATCC 25954.</title>
        <authorList>
            <person name="Ho Y.S."/>
            <person name="Adroub S.A."/>
            <person name="Abadi M."/>
            <person name="Al Alwan B."/>
            <person name="Alkhateeb R."/>
            <person name="Gao G."/>
            <person name="Ragab A."/>
            <person name="Ali S."/>
            <person name="van Soolingen D."/>
            <person name="Bitter W."/>
            <person name="Pain A."/>
            <person name="Abdallah A.M."/>
        </authorList>
    </citation>
    <scope>NUCLEOTIDE SEQUENCE [LARGE SCALE GENOMIC DNA]</scope>
    <source>
        <strain evidence="2 3">ATCC 25954</strain>
    </source>
</reference>
<evidence type="ECO:0000313" key="2">
    <source>
        <dbReference type="EMBL" id="EJZ08662.1"/>
    </source>
</evidence>
<proteinExistence type="predicted"/>
<keyword evidence="1" id="KW-0812">Transmembrane</keyword>
<dbReference type="SUPFAM" id="SSF48317">
    <property type="entry name" value="Acid phosphatase/Vanadium-dependent haloperoxidase"/>
    <property type="match status" value="1"/>
</dbReference>
<sequence length="176" mass="18635">MILLGLAVGKGSTPVDDWFQELGRQYRELRYLLVFTAGGLVVALCVAVFVAALLRRRWNLALITAVTPLVAVLAARVGKHAFGRLKEGGLCYPSGHTTATVVVLAMAVLLLGAKTWVLVGAAVVMVLGVIGQSVAYHYFTDAIGALLLGTACVCAAMSLARLDTCQPKCELDHSPR</sequence>
<feature type="transmembrane region" description="Helical" evidence="1">
    <location>
        <begin position="116"/>
        <end position="135"/>
    </location>
</feature>
<dbReference type="RefSeq" id="WP_003932805.1">
    <property type="nucleotide sequence ID" value="NZ_JH814697.1"/>
</dbReference>
<keyword evidence="1" id="KW-1133">Transmembrane helix</keyword>
<feature type="transmembrane region" description="Helical" evidence="1">
    <location>
        <begin position="31"/>
        <end position="54"/>
    </location>
</feature>
<dbReference type="EMBL" id="ALQA01000029">
    <property type="protein sequence ID" value="EJZ08662.1"/>
    <property type="molecule type" value="Genomic_DNA"/>
</dbReference>
<protein>
    <submittedName>
        <fullName evidence="2">PA-phosphatase-like phosphoesterase</fullName>
    </submittedName>
</protein>